<organism evidence="20 21">
    <name type="scientific">Trichocoleus desertorum GB2-A4</name>
    <dbReference type="NCBI Taxonomy" id="2933944"/>
    <lineage>
        <taxon>Bacteria</taxon>
        <taxon>Bacillati</taxon>
        <taxon>Cyanobacteriota</taxon>
        <taxon>Cyanophyceae</taxon>
        <taxon>Leptolyngbyales</taxon>
        <taxon>Trichocoleusaceae</taxon>
        <taxon>Trichocoleus</taxon>
    </lineage>
</organism>
<dbReference type="CDD" id="cd09859">
    <property type="entry name" value="PIN_53EXO"/>
    <property type="match status" value="1"/>
</dbReference>
<evidence type="ECO:0000313" key="21">
    <source>
        <dbReference type="Proteomes" id="UP001464891"/>
    </source>
</evidence>
<dbReference type="Proteomes" id="UP001464891">
    <property type="component" value="Unassembled WGS sequence"/>
</dbReference>
<comment type="similarity">
    <text evidence="1 16">Belongs to the DNA polymerase type-A family.</text>
</comment>
<evidence type="ECO:0000256" key="8">
    <source>
        <dbReference type="ARBA" id="ARBA00022763"/>
    </source>
</evidence>
<dbReference type="InterPro" id="IPR012337">
    <property type="entry name" value="RNaseH-like_sf"/>
</dbReference>
<dbReference type="InterPro" id="IPR020046">
    <property type="entry name" value="5-3_exonucl_a-hlix_arch_N"/>
</dbReference>
<dbReference type="SMART" id="SM00475">
    <property type="entry name" value="53EXOc"/>
    <property type="match status" value="1"/>
</dbReference>
<keyword evidence="5 16" id="KW-0548">Nucleotidyltransferase</keyword>
<dbReference type="EC" id="2.7.7.7" evidence="2 15"/>
<keyword evidence="13 16" id="KW-0234">DNA repair</keyword>
<dbReference type="Pfam" id="PF01367">
    <property type="entry name" value="5_3_exonuc"/>
    <property type="match status" value="1"/>
</dbReference>
<dbReference type="InterPro" id="IPR002298">
    <property type="entry name" value="DNA_polymerase_A"/>
</dbReference>
<comment type="caution">
    <text evidence="20">The sequence shown here is derived from an EMBL/GenBank/DDBJ whole genome shotgun (WGS) entry which is preliminary data.</text>
</comment>
<keyword evidence="21" id="KW-1185">Reference proteome</keyword>
<sequence>MAQSTSASDLSTHNSLPEKHPKVILIDGHSLAFRSYFAFAKGRDGGLRTSTGIPTSVSYGFLKALLEVMESEQPDYVAIAFDLSAPTFRHDADETYKAGRPETPEDFKPDLQNLKELLQALNLPVVTAPGYEADDVIGTLARRASAAGYPVKILSGDQDLFQLIDPDQKIKVLHLGNPFARGTTGHPNEFGAEQVQAKLGVLPSQVVDYKALCGDSSDNIPGVKGIGAKTAVQLLSTYGSLEQIYASLDEIKGAVKQKLEAGREEARHSQWMAQIHLDVPLEISLEDCQLKGFDREAVVPLLEKLEFQSLMKKTLQLQKLFGGAEADNDATPDFSETDGAKAASAIATGTPNNPFLSDFESEDLAFFSAEETDAAQQQKQGPALIHPQIIQSSEQLAELVQRLQALTDPATPVAWDTETSDLEPRDAELVGIGCCWGAGESDMAYLPVGHKTGANLDKATVLEALRPFLESTKYPKALQNAKFDRLVFRCQGIELAGVVFDSMLASYVLDPDNSHNLTDLSRRYLGITPQSYTELVPKGQTIADIDIASVANYCGMDVYTTFHLVAKLRDELAPVPEIHRLLLEIEQPLEPVLAEMEYCGVRIDQEYLRDFSRSLEKELALIEARAYEAAGEKFNLGSPKQLSELLFEKLGLDRKKSRKTKTGYSTDAATLEKLQGDHPVVDAMLESRTLSKLKSTYVDALPNLVRPDTHRVHTNFNQTGTTTGRLSSSNPNLQNIPIRTAFSRQIRKAFIPEEGWLLAAADYSQIELRILAHLSQEPVLVETYRNNEDVHTLTARLLLEKDTITSEERRLGKIINFGVIYGMGAQRFARESGVKASEAKLFIDRFNQRYPKVFAYLQTMQQQAIARGYVETIFGRRRYFNFTNDNLLKLRGRKPEEIDLDSLRPGQYDAGLLRAAANAPIQGSSADIIKIAMAKLHEILRSYQANLLLQVHDELIFELPPEEWESLKPQIKSTMETAVQLSVPLLVEINAGKNWMETK</sequence>
<feature type="domain" description="DNA-directed DNA polymerase family A palm" evidence="19">
    <location>
        <begin position="743"/>
        <end position="963"/>
    </location>
</feature>
<evidence type="ECO:0000256" key="9">
    <source>
        <dbReference type="ARBA" id="ARBA00022801"/>
    </source>
</evidence>
<dbReference type="Gene3D" id="3.40.50.1010">
    <property type="entry name" value="5'-nuclease"/>
    <property type="match status" value="1"/>
</dbReference>
<evidence type="ECO:0000256" key="2">
    <source>
        <dbReference type="ARBA" id="ARBA00012417"/>
    </source>
</evidence>
<dbReference type="InterPro" id="IPR008918">
    <property type="entry name" value="HhH2"/>
</dbReference>
<evidence type="ECO:0000256" key="16">
    <source>
        <dbReference type="RuleBase" id="RU004460"/>
    </source>
</evidence>
<dbReference type="Pfam" id="PF01612">
    <property type="entry name" value="DNA_pol_A_exo1"/>
    <property type="match status" value="1"/>
</dbReference>
<feature type="domain" description="3'-5' exonuclease" evidence="17">
    <location>
        <begin position="387"/>
        <end position="573"/>
    </location>
</feature>
<dbReference type="SUPFAM" id="SSF53098">
    <property type="entry name" value="Ribonuclease H-like"/>
    <property type="match status" value="1"/>
</dbReference>
<dbReference type="CDD" id="cd08637">
    <property type="entry name" value="DNA_pol_A_pol_I_C"/>
    <property type="match status" value="1"/>
</dbReference>
<evidence type="ECO:0000256" key="6">
    <source>
        <dbReference type="ARBA" id="ARBA00022705"/>
    </source>
</evidence>
<evidence type="ECO:0000256" key="14">
    <source>
        <dbReference type="ARBA" id="ARBA00049244"/>
    </source>
</evidence>
<reference evidence="20 21" key="1">
    <citation type="submission" date="2022-04" db="EMBL/GenBank/DDBJ databases">
        <title>Positive selection, recombination, and allopatry shape intraspecific diversity of widespread and dominant cyanobacteria.</title>
        <authorList>
            <person name="Wei J."/>
            <person name="Shu W."/>
            <person name="Hu C."/>
        </authorList>
    </citation>
    <scope>NUCLEOTIDE SEQUENCE [LARGE SCALE GENOMIC DNA]</scope>
    <source>
        <strain evidence="20 21">GB2-A4</strain>
    </source>
</reference>
<evidence type="ECO:0000256" key="1">
    <source>
        <dbReference type="ARBA" id="ARBA00007705"/>
    </source>
</evidence>
<comment type="catalytic activity">
    <reaction evidence="14 16">
        <text>DNA(n) + a 2'-deoxyribonucleoside 5'-triphosphate = DNA(n+1) + diphosphate</text>
        <dbReference type="Rhea" id="RHEA:22508"/>
        <dbReference type="Rhea" id="RHEA-COMP:17339"/>
        <dbReference type="Rhea" id="RHEA-COMP:17340"/>
        <dbReference type="ChEBI" id="CHEBI:33019"/>
        <dbReference type="ChEBI" id="CHEBI:61560"/>
        <dbReference type="ChEBI" id="CHEBI:173112"/>
        <dbReference type="EC" id="2.7.7.7"/>
    </reaction>
</comment>
<evidence type="ECO:0000256" key="10">
    <source>
        <dbReference type="ARBA" id="ARBA00022839"/>
    </source>
</evidence>
<dbReference type="Gene3D" id="3.30.70.370">
    <property type="match status" value="1"/>
</dbReference>
<dbReference type="EMBL" id="JAMPKM010000003">
    <property type="protein sequence ID" value="MEP0816982.1"/>
    <property type="molecule type" value="Genomic_DNA"/>
</dbReference>
<proteinExistence type="inferred from homology"/>
<dbReference type="InterPro" id="IPR001098">
    <property type="entry name" value="DNA-dir_DNA_pol_A_palm_dom"/>
</dbReference>
<dbReference type="NCBIfam" id="NF004397">
    <property type="entry name" value="PRK05755.1"/>
    <property type="match status" value="1"/>
</dbReference>
<dbReference type="Gene3D" id="3.30.420.10">
    <property type="entry name" value="Ribonuclease H-like superfamily/Ribonuclease H"/>
    <property type="match status" value="1"/>
</dbReference>
<keyword evidence="10 16" id="KW-0269">Exonuclease</keyword>
<dbReference type="InterPro" id="IPR002421">
    <property type="entry name" value="5-3_exonuclease"/>
</dbReference>
<keyword evidence="9 16" id="KW-0378">Hydrolase</keyword>
<dbReference type="CDD" id="cd09898">
    <property type="entry name" value="H3TH_53EXO"/>
    <property type="match status" value="1"/>
</dbReference>
<dbReference type="RefSeq" id="WP_190439346.1">
    <property type="nucleotide sequence ID" value="NZ_JAMPKM010000003.1"/>
</dbReference>
<evidence type="ECO:0000256" key="13">
    <source>
        <dbReference type="ARBA" id="ARBA00023204"/>
    </source>
</evidence>
<dbReference type="PANTHER" id="PTHR10133">
    <property type="entry name" value="DNA POLYMERASE I"/>
    <property type="match status" value="1"/>
</dbReference>
<evidence type="ECO:0000256" key="5">
    <source>
        <dbReference type="ARBA" id="ARBA00022695"/>
    </source>
</evidence>
<dbReference type="PANTHER" id="PTHR10133:SF27">
    <property type="entry name" value="DNA POLYMERASE NU"/>
    <property type="match status" value="1"/>
</dbReference>
<dbReference type="SUPFAM" id="SSF47807">
    <property type="entry name" value="5' to 3' exonuclease, C-terminal subdomain"/>
    <property type="match status" value="1"/>
</dbReference>
<protein>
    <recommendedName>
        <fullName evidence="3 15">DNA polymerase I</fullName>
        <ecNumber evidence="2 15">2.7.7.7</ecNumber>
    </recommendedName>
</protein>
<dbReference type="Pfam" id="PF00476">
    <property type="entry name" value="DNA_pol_A"/>
    <property type="match status" value="1"/>
</dbReference>
<gene>
    <name evidence="16 20" type="primary">polA</name>
    <name evidence="20" type="ORF">NC998_07720</name>
</gene>
<dbReference type="InterPro" id="IPR043502">
    <property type="entry name" value="DNA/RNA_pol_sf"/>
</dbReference>
<dbReference type="NCBIfam" id="TIGR00593">
    <property type="entry name" value="pola"/>
    <property type="match status" value="1"/>
</dbReference>
<evidence type="ECO:0000259" key="19">
    <source>
        <dbReference type="SMART" id="SM00482"/>
    </source>
</evidence>
<evidence type="ECO:0000256" key="7">
    <source>
        <dbReference type="ARBA" id="ARBA00022722"/>
    </source>
</evidence>
<evidence type="ECO:0000256" key="4">
    <source>
        <dbReference type="ARBA" id="ARBA00022679"/>
    </source>
</evidence>
<dbReference type="InterPro" id="IPR002562">
    <property type="entry name" value="3'-5'_exonuclease_dom"/>
</dbReference>
<evidence type="ECO:0000256" key="15">
    <source>
        <dbReference type="NCBIfam" id="TIGR00593"/>
    </source>
</evidence>
<keyword evidence="11 16" id="KW-0239">DNA-directed DNA polymerase</keyword>
<name>A0ABV0J5D1_9CYAN</name>
<keyword evidence="8 16" id="KW-0227">DNA damage</keyword>
<dbReference type="InterPro" id="IPR018320">
    <property type="entry name" value="DNA_polymerase_1"/>
</dbReference>
<evidence type="ECO:0000259" key="18">
    <source>
        <dbReference type="SMART" id="SM00475"/>
    </source>
</evidence>
<dbReference type="GO" id="GO:0003887">
    <property type="term" value="F:DNA-directed DNA polymerase activity"/>
    <property type="evidence" value="ECO:0007669"/>
    <property type="project" value="UniProtKB-EC"/>
</dbReference>
<keyword evidence="6 16" id="KW-0235">DNA replication</keyword>
<dbReference type="SMART" id="SM00474">
    <property type="entry name" value="35EXOc"/>
    <property type="match status" value="1"/>
</dbReference>
<evidence type="ECO:0000256" key="11">
    <source>
        <dbReference type="ARBA" id="ARBA00022932"/>
    </source>
</evidence>
<dbReference type="SMART" id="SM00279">
    <property type="entry name" value="HhH2"/>
    <property type="match status" value="1"/>
</dbReference>
<dbReference type="InterPro" id="IPR036279">
    <property type="entry name" value="5-3_exonuclease_C_sf"/>
</dbReference>
<dbReference type="Gene3D" id="1.20.1060.10">
    <property type="entry name" value="Taq DNA Polymerase, Chain T, domain 4"/>
    <property type="match status" value="1"/>
</dbReference>
<keyword evidence="12 16" id="KW-0238">DNA-binding</keyword>
<dbReference type="InterPro" id="IPR029060">
    <property type="entry name" value="PIN-like_dom_sf"/>
</dbReference>
<evidence type="ECO:0000256" key="12">
    <source>
        <dbReference type="ARBA" id="ARBA00023125"/>
    </source>
</evidence>
<accession>A0ABV0J5D1</accession>
<dbReference type="SMART" id="SM00482">
    <property type="entry name" value="POLAc"/>
    <property type="match status" value="1"/>
</dbReference>
<evidence type="ECO:0000259" key="17">
    <source>
        <dbReference type="SMART" id="SM00474"/>
    </source>
</evidence>
<dbReference type="Pfam" id="PF02739">
    <property type="entry name" value="5_3_exonuc_N"/>
    <property type="match status" value="1"/>
</dbReference>
<keyword evidence="7" id="KW-0540">Nuclease</keyword>
<dbReference type="SUPFAM" id="SSF56672">
    <property type="entry name" value="DNA/RNA polymerases"/>
    <property type="match status" value="1"/>
</dbReference>
<comment type="function">
    <text evidence="16">In addition to polymerase activity, this DNA polymerase exhibits 3'-5' and 5'-3' exonuclease activity.</text>
</comment>
<evidence type="ECO:0000256" key="3">
    <source>
        <dbReference type="ARBA" id="ARBA00020311"/>
    </source>
</evidence>
<keyword evidence="4 16" id="KW-0808">Transferase</keyword>
<dbReference type="InterPro" id="IPR036397">
    <property type="entry name" value="RNaseH_sf"/>
</dbReference>
<dbReference type="SUPFAM" id="SSF88723">
    <property type="entry name" value="PIN domain-like"/>
    <property type="match status" value="1"/>
</dbReference>
<dbReference type="PRINTS" id="PR00868">
    <property type="entry name" value="DNAPOLI"/>
</dbReference>
<evidence type="ECO:0000313" key="20">
    <source>
        <dbReference type="EMBL" id="MEP0816982.1"/>
    </source>
</evidence>
<dbReference type="InterPro" id="IPR020045">
    <property type="entry name" value="DNA_polI_H3TH"/>
</dbReference>
<feature type="domain" description="5'-3' exonuclease" evidence="18">
    <location>
        <begin position="19"/>
        <end position="291"/>
    </location>
</feature>
<dbReference type="Gene3D" id="1.10.150.20">
    <property type="entry name" value="5' to 3' exonuclease, C-terminal subdomain"/>
    <property type="match status" value="2"/>
</dbReference>
<dbReference type="CDD" id="cd06139">
    <property type="entry name" value="DNA_polA_I_Ecoli_like_exo"/>
    <property type="match status" value="1"/>
</dbReference>